<evidence type="ECO:0000256" key="2">
    <source>
        <dbReference type="ARBA" id="ARBA00022803"/>
    </source>
</evidence>
<dbReference type="PANTHER" id="PTHR44858:SF1">
    <property type="entry name" value="UDP-N-ACETYLGLUCOSAMINE--PEPTIDE N-ACETYLGLUCOSAMINYLTRANSFERASE SPINDLY-RELATED"/>
    <property type="match status" value="1"/>
</dbReference>
<dbReference type="PROSITE" id="PS50005">
    <property type="entry name" value="TPR"/>
    <property type="match status" value="1"/>
</dbReference>
<keyword evidence="2" id="KW-0802">TPR repeat</keyword>
<name>A0A3B0UAS2_9ZZZZ</name>
<proteinExistence type="predicted"/>
<dbReference type="SUPFAM" id="SSF48452">
    <property type="entry name" value="TPR-like"/>
    <property type="match status" value="1"/>
</dbReference>
<evidence type="ECO:0000313" key="3">
    <source>
        <dbReference type="EMBL" id="VAW27548.1"/>
    </source>
</evidence>
<dbReference type="InterPro" id="IPR011990">
    <property type="entry name" value="TPR-like_helical_dom_sf"/>
</dbReference>
<gene>
    <name evidence="3" type="ORF">MNBD_BACTEROID06-965</name>
</gene>
<dbReference type="EMBL" id="UOES01000259">
    <property type="protein sequence ID" value="VAW27548.1"/>
    <property type="molecule type" value="Genomic_DNA"/>
</dbReference>
<dbReference type="AlphaFoldDB" id="A0A3B0UAS2"/>
<dbReference type="PANTHER" id="PTHR44858">
    <property type="entry name" value="TETRATRICOPEPTIDE REPEAT PROTEIN 6"/>
    <property type="match status" value="1"/>
</dbReference>
<organism evidence="3">
    <name type="scientific">hydrothermal vent metagenome</name>
    <dbReference type="NCBI Taxonomy" id="652676"/>
    <lineage>
        <taxon>unclassified sequences</taxon>
        <taxon>metagenomes</taxon>
        <taxon>ecological metagenomes</taxon>
    </lineage>
</organism>
<dbReference type="Gene3D" id="1.25.40.10">
    <property type="entry name" value="Tetratricopeptide repeat domain"/>
    <property type="match status" value="1"/>
</dbReference>
<reference evidence="3" key="1">
    <citation type="submission" date="2018-06" db="EMBL/GenBank/DDBJ databases">
        <authorList>
            <person name="Zhirakovskaya E."/>
        </authorList>
    </citation>
    <scope>NUCLEOTIDE SEQUENCE</scope>
</reference>
<dbReference type="InterPro" id="IPR019734">
    <property type="entry name" value="TPR_rpt"/>
</dbReference>
<protein>
    <submittedName>
        <fullName evidence="3">Uncharacterized protein</fullName>
    </submittedName>
</protein>
<sequence>MEDYNYALELEPSAPLLYENRGAAYYEFGKFIESVQDYTVAIDLDPANPENYYFRSQAKFELNNKFDGCLDLKKAVELGLAEAKKELKEKCK</sequence>
<keyword evidence="1" id="KW-0677">Repeat</keyword>
<dbReference type="InterPro" id="IPR050498">
    <property type="entry name" value="Ycf3"/>
</dbReference>
<evidence type="ECO:0000256" key="1">
    <source>
        <dbReference type="ARBA" id="ARBA00022737"/>
    </source>
</evidence>
<accession>A0A3B0UAS2</accession>